<name>A0A8D8UTY6_9HEMI</name>
<organism evidence="1">
    <name type="scientific">Cacopsylla melanoneura</name>
    <dbReference type="NCBI Taxonomy" id="428564"/>
    <lineage>
        <taxon>Eukaryota</taxon>
        <taxon>Metazoa</taxon>
        <taxon>Ecdysozoa</taxon>
        <taxon>Arthropoda</taxon>
        <taxon>Hexapoda</taxon>
        <taxon>Insecta</taxon>
        <taxon>Pterygota</taxon>
        <taxon>Neoptera</taxon>
        <taxon>Paraneoptera</taxon>
        <taxon>Hemiptera</taxon>
        <taxon>Sternorrhyncha</taxon>
        <taxon>Psylloidea</taxon>
        <taxon>Psyllidae</taxon>
        <taxon>Psyllinae</taxon>
        <taxon>Cacopsylla</taxon>
    </lineage>
</organism>
<dbReference type="EMBL" id="HBUF01347338">
    <property type="protein sequence ID" value="CAG6710722.1"/>
    <property type="molecule type" value="Transcribed_RNA"/>
</dbReference>
<protein>
    <submittedName>
        <fullName evidence="1">Uncharacterized protein</fullName>
    </submittedName>
</protein>
<evidence type="ECO:0000313" key="1">
    <source>
        <dbReference type="EMBL" id="CAG6710722.1"/>
    </source>
</evidence>
<dbReference type="AlphaFoldDB" id="A0A8D8UTY6"/>
<accession>A0A8D8UTY6</accession>
<reference evidence="1" key="1">
    <citation type="submission" date="2021-05" db="EMBL/GenBank/DDBJ databases">
        <authorList>
            <person name="Alioto T."/>
            <person name="Alioto T."/>
            <person name="Gomez Garrido J."/>
        </authorList>
    </citation>
    <scope>NUCLEOTIDE SEQUENCE</scope>
</reference>
<sequence>MYAGVRRAVNICCSSVRNFLSIFCSNGGDMSGFSPERANVLSLLGLLQYKPQSQHFHNSKHFHLFYHVKSPTLGPVIRLATAHLTLGVTIQHVTRVTRNTTVYTTRQTGVTVCESEKSLWSQDGDGWLFNDNDFPGGNILHCCYTATEVLIV</sequence>
<proteinExistence type="predicted"/>